<reference evidence="2 3" key="1">
    <citation type="journal article" date="2011" name="J. Bacteriol.">
        <title>Complete genome sequence of the plant pathogen Ralstonia solanacearum strain Po82.</title>
        <authorList>
            <person name="Xu J."/>
            <person name="Zheng H.J."/>
            <person name="Liu L."/>
            <person name="Pan Z.C."/>
            <person name="Prior P."/>
            <person name="Tang B."/>
            <person name="Xu J.S."/>
            <person name="Zhang H."/>
            <person name="Tian Q."/>
            <person name="Zhang L.Q."/>
            <person name="Feng J."/>
        </authorList>
    </citation>
    <scope>NUCLEOTIDE SEQUENCE [LARGE SCALE GENOMIC DNA]</scope>
    <source>
        <strain evidence="3">Po82</strain>
    </source>
</reference>
<organism evidence="2 3">
    <name type="scientific">Ralstonia solanacearum (strain Po82)</name>
    <dbReference type="NCBI Taxonomy" id="1031711"/>
    <lineage>
        <taxon>Bacteria</taxon>
        <taxon>Pseudomonadati</taxon>
        <taxon>Pseudomonadota</taxon>
        <taxon>Betaproteobacteria</taxon>
        <taxon>Burkholderiales</taxon>
        <taxon>Burkholderiaceae</taxon>
        <taxon>Ralstonia</taxon>
        <taxon>Ralstonia solanacearum species complex</taxon>
    </lineage>
</organism>
<dbReference type="Proteomes" id="UP000007953">
    <property type="component" value="Plasmid megaplasmid"/>
</dbReference>
<proteinExistence type="predicted"/>
<name>F6G878_RALS8</name>
<evidence type="ECO:0000313" key="3">
    <source>
        <dbReference type="Proteomes" id="UP000007953"/>
    </source>
</evidence>
<geneLocation type="plasmid" evidence="3"/>
<feature type="region of interest" description="Disordered" evidence="1">
    <location>
        <begin position="1"/>
        <end position="69"/>
    </location>
</feature>
<dbReference type="AlphaFoldDB" id="F6G878"/>
<gene>
    <name evidence="2" type="ordered locus">RSPO_m00188</name>
</gene>
<evidence type="ECO:0000313" key="2">
    <source>
        <dbReference type="EMBL" id="AEG70829.1"/>
    </source>
</evidence>
<dbReference type="PATRIC" id="fig|1031711.3.peg.3451"/>
<evidence type="ECO:0000256" key="1">
    <source>
        <dbReference type="SAM" id="MobiDB-lite"/>
    </source>
</evidence>
<feature type="compositionally biased region" description="Basic and acidic residues" evidence="1">
    <location>
        <begin position="60"/>
        <end position="69"/>
    </location>
</feature>
<keyword evidence="2" id="KW-0614">Plasmid</keyword>
<sequence>MLALRIQLGRRDSRRTEPARASRADRTGSSPNTTVQTGRYISPGSRRLRHRRSDGSETDATARRPERAP</sequence>
<feature type="compositionally biased region" description="Polar residues" evidence="1">
    <location>
        <begin position="27"/>
        <end position="39"/>
    </location>
</feature>
<dbReference type="HOGENOM" id="CLU_2772973_0_0_4"/>
<feature type="compositionally biased region" description="Basic and acidic residues" evidence="1">
    <location>
        <begin position="9"/>
        <end position="26"/>
    </location>
</feature>
<protein>
    <submittedName>
        <fullName evidence="2">Uncharacterized protein</fullName>
    </submittedName>
</protein>
<accession>F6G878</accession>
<dbReference type="EMBL" id="CP002820">
    <property type="protein sequence ID" value="AEG70829.1"/>
    <property type="molecule type" value="Genomic_DNA"/>
</dbReference>
<dbReference type="KEGG" id="rsn:RSPO_m00188"/>